<dbReference type="Proteomes" id="UP000317703">
    <property type="component" value="Segment"/>
</dbReference>
<sequence>MVKEEVVKVINELRILTANYKKFREYVETFTCEPRCKKGVLEFVDSLFSYNDGAGREYPAVYGKVRKELGLKLTVGKSDRNVQLFKDALRDLYLDASAVNKLVDTRIELVTKVCEYVKHIQSELDKSELTDARERQVYLRRALARLKAAFSTYLVSPITKDNWTEVRPYEYIPYLTDSLDEIINKYFTYDSKVTPWTVDWDHNELNNDFTVDSIETFLDYLDTFIKY</sequence>
<gene>
    <name evidence="1" type="ORF">PS1_0095</name>
</gene>
<dbReference type="EMBL" id="MN032614">
    <property type="protein sequence ID" value="QDJ96854.1"/>
    <property type="molecule type" value="Genomic_DNA"/>
</dbReference>
<protein>
    <submittedName>
        <fullName evidence="1">Uncharacterized protein</fullName>
    </submittedName>
</protein>
<keyword evidence="2" id="KW-1185">Reference proteome</keyword>
<proteinExistence type="predicted"/>
<accession>A0A514TV08</accession>
<evidence type="ECO:0000313" key="1">
    <source>
        <dbReference type="EMBL" id="QDJ96854.1"/>
    </source>
</evidence>
<reference evidence="1" key="1">
    <citation type="submission" date="2019-06" db="EMBL/GenBank/DDBJ databases">
        <title>Complete genome sequence of Aeromonas hydrophila bacteriophage PS1.</title>
        <authorList>
            <person name="Rai S."/>
            <person name="Tyagi A."/>
            <person name="Kumar N."/>
            <person name="Singh N."/>
        </authorList>
    </citation>
    <scope>NUCLEOTIDE SEQUENCE [LARGE SCALE GENOMIC DNA]</scope>
</reference>
<evidence type="ECO:0000313" key="2">
    <source>
        <dbReference type="Proteomes" id="UP000317703"/>
    </source>
</evidence>
<organism evidence="1 2">
    <name type="scientific">Aeromonas phage PS1</name>
    <dbReference type="NCBI Taxonomy" id="2591406"/>
    <lineage>
        <taxon>Viruses</taxon>
        <taxon>Duplodnaviria</taxon>
        <taxon>Heunggongvirae</taxon>
        <taxon>Uroviricota</taxon>
        <taxon>Caudoviricetes</taxon>
        <taxon>Chimalliviridae</taxon>
        <taxon>Ferozepurvirus</taxon>
        <taxon>Ferozepurvirus PS1</taxon>
    </lineage>
</organism>
<name>A0A514TV08_9CAUD</name>